<accession>A0A1H9VZ97</accession>
<feature type="binding site" evidence="8">
    <location>
        <position position="221"/>
    </location>
    <ligand>
        <name>substrate</name>
    </ligand>
</feature>
<feature type="binding site" evidence="8">
    <location>
        <position position="343"/>
    </location>
    <ligand>
        <name>Fe cation</name>
        <dbReference type="ChEBI" id="CHEBI:24875"/>
    </ligand>
</feature>
<gene>
    <name evidence="8" type="primary">tsaD</name>
    <name evidence="11" type="ORF">SAMN04487884_1269</name>
</gene>
<dbReference type="HAMAP" id="MF_01445">
    <property type="entry name" value="TsaD"/>
    <property type="match status" value="1"/>
</dbReference>
<dbReference type="NCBIfam" id="TIGR03723">
    <property type="entry name" value="T6A_TsaD_YgjD"/>
    <property type="match status" value="1"/>
</dbReference>
<dbReference type="InterPro" id="IPR022450">
    <property type="entry name" value="TsaD"/>
</dbReference>
<dbReference type="EC" id="2.3.1.234" evidence="8"/>
<dbReference type="NCBIfam" id="TIGR00329">
    <property type="entry name" value="gcp_kae1"/>
    <property type="match status" value="1"/>
</dbReference>
<evidence type="ECO:0000256" key="5">
    <source>
        <dbReference type="ARBA" id="ARBA00023004"/>
    </source>
</evidence>
<feature type="binding site" evidence="8">
    <location>
        <position position="225"/>
    </location>
    <ligand>
        <name>substrate</name>
    </ligand>
</feature>
<evidence type="ECO:0000256" key="3">
    <source>
        <dbReference type="ARBA" id="ARBA00022694"/>
    </source>
</evidence>
<dbReference type="PANTHER" id="PTHR11735:SF6">
    <property type="entry name" value="TRNA N6-ADENOSINE THREONYLCARBAMOYLTRANSFERASE, MITOCHONDRIAL"/>
    <property type="match status" value="1"/>
</dbReference>
<reference evidence="11 12" key="1">
    <citation type="submission" date="2016-10" db="EMBL/GenBank/DDBJ databases">
        <authorList>
            <person name="de Groot N.N."/>
        </authorList>
    </citation>
    <scope>NUCLEOTIDE SEQUENCE [LARGE SCALE GENOMIC DNA]</scope>
    <source>
        <strain evidence="11 12">AR40</strain>
    </source>
</reference>
<dbReference type="GO" id="GO:0005506">
    <property type="term" value="F:iron ion binding"/>
    <property type="evidence" value="ECO:0007669"/>
    <property type="project" value="UniProtKB-UniRule"/>
</dbReference>
<feature type="domain" description="Gcp-like" evidence="10">
    <location>
        <begin position="64"/>
        <end position="349"/>
    </location>
</feature>
<dbReference type="PANTHER" id="PTHR11735">
    <property type="entry name" value="TRNA N6-ADENOSINE THREONYLCARBAMOYLTRANSFERASE"/>
    <property type="match status" value="1"/>
</dbReference>
<evidence type="ECO:0000256" key="8">
    <source>
        <dbReference type="HAMAP-Rule" id="MF_01445"/>
    </source>
</evidence>
<dbReference type="FunFam" id="3.30.420.40:FF:000012">
    <property type="entry name" value="tRNA N6-adenosine threonylcarbamoyltransferase"/>
    <property type="match status" value="1"/>
</dbReference>
<name>A0A1H9VZ97_BUTFI</name>
<evidence type="ECO:0000256" key="4">
    <source>
        <dbReference type="ARBA" id="ARBA00022723"/>
    </source>
</evidence>
<keyword evidence="5 8" id="KW-0408">Iron</keyword>
<dbReference type="SUPFAM" id="SSF53067">
    <property type="entry name" value="Actin-like ATPase domain"/>
    <property type="match status" value="2"/>
</dbReference>
<dbReference type="Proteomes" id="UP000182584">
    <property type="component" value="Unassembled WGS sequence"/>
</dbReference>
<feature type="binding site" evidence="8">
    <location>
        <position position="156"/>
    </location>
    <ligand>
        <name>Fe cation</name>
        <dbReference type="ChEBI" id="CHEBI:24875"/>
    </ligand>
</feature>
<feature type="binding site" evidence="8">
    <location>
        <position position="315"/>
    </location>
    <ligand>
        <name>substrate</name>
    </ligand>
</feature>
<dbReference type="InterPro" id="IPR000905">
    <property type="entry name" value="Gcp-like_dom"/>
</dbReference>
<dbReference type="Gene3D" id="3.30.420.40">
    <property type="match status" value="2"/>
</dbReference>
<evidence type="ECO:0000259" key="10">
    <source>
        <dbReference type="Pfam" id="PF00814"/>
    </source>
</evidence>
<feature type="binding site" evidence="8">
    <location>
        <begin position="175"/>
        <end position="179"/>
    </location>
    <ligand>
        <name>substrate</name>
    </ligand>
</feature>
<evidence type="ECO:0000256" key="7">
    <source>
        <dbReference type="ARBA" id="ARBA00048117"/>
    </source>
</evidence>
<dbReference type="FunFam" id="3.30.420.40:FF:000040">
    <property type="entry name" value="tRNA N6-adenosine threonylcarbamoyltransferase"/>
    <property type="match status" value="1"/>
</dbReference>
<dbReference type="GO" id="GO:0005737">
    <property type="term" value="C:cytoplasm"/>
    <property type="evidence" value="ECO:0007669"/>
    <property type="project" value="UniProtKB-SubCell"/>
</dbReference>
<sequence>MIIDKKTEDDGVIMMSIKSEEGSNLSQTDSKDKNADSEKNHVTILAIESSCDETAAAVVRDGREVLSNIISSQIALHTVYGGVVPEIASRKHVEKINYCVREALSQADLTLEDIDAIAVTYGPGLVGALLVGVSEAKALSFATGIPLIGVHHIEGHISANYIENKDLEPPFVCLVVSGGHSHLVVVKDYGVYDIIGQTRDDAAGEAFDKVARAIGLGYPGGPKIDKAARDGDENAISFPTAKIADAEYDFSFSGLKSAVLNYINIKGMQGEEFNKNDLAASFQKAVVDVLTEHAIRAVKQYGYDKLAIAGGVASNTGLRQSLEKACKDNNIRFYRPSPVLCTDNAAMIGAAGYYEYMKGERADLSLNAVPNLPLGDRERRFHGRSSQK</sequence>
<keyword evidence="4 8" id="KW-0479">Metal-binding</keyword>
<dbReference type="RefSeq" id="WP_081357183.1">
    <property type="nucleotide sequence ID" value="NZ_FOGJ01000026.1"/>
</dbReference>
<comment type="function">
    <text evidence="8">Required for the formation of a threonylcarbamoyl group on adenosine at position 37 (t(6)A37) in tRNAs that read codons beginning with adenine. Is involved in the transfer of the threonylcarbamoyl moiety of threonylcarbamoyl-AMP (TC-AMP) to the N6 group of A37, together with TsaE and TsaB. TsaD likely plays a direct catalytic role in this reaction.</text>
</comment>
<evidence type="ECO:0000256" key="1">
    <source>
        <dbReference type="ARBA" id="ARBA00022490"/>
    </source>
</evidence>
<dbReference type="GO" id="GO:0061711">
    <property type="term" value="F:tRNA N(6)-L-threonylcarbamoyladenine synthase activity"/>
    <property type="evidence" value="ECO:0007669"/>
    <property type="project" value="UniProtKB-EC"/>
</dbReference>
<dbReference type="OrthoDB" id="9806197at2"/>
<dbReference type="EMBL" id="FOGJ01000026">
    <property type="protein sequence ID" value="SES26985.1"/>
    <property type="molecule type" value="Genomic_DNA"/>
</dbReference>
<keyword evidence="1 8" id="KW-0963">Cytoplasm</keyword>
<proteinExistence type="inferred from homology"/>
<keyword evidence="3 8" id="KW-0819">tRNA processing</keyword>
<comment type="subcellular location">
    <subcellularLocation>
        <location evidence="8">Cytoplasm</location>
    </subcellularLocation>
</comment>
<evidence type="ECO:0000256" key="6">
    <source>
        <dbReference type="ARBA" id="ARBA00023315"/>
    </source>
</evidence>
<evidence type="ECO:0000256" key="9">
    <source>
        <dbReference type="SAM" id="MobiDB-lite"/>
    </source>
</evidence>
<evidence type="ECO:0000313" key="12">
    <source>
        <dbReference type="Proteomes" id="UP000182584"/>
    </source>
</evidence>
<dbReference type="InterPro" id="IPR043129">
    <property type="entry name" value="ATPase_NBD"/>
</dbReference>
<dbReference type="PRINTS" id="PR00789">
    <property type="entry name" value="OSIALOPTASE"/>
</dbReference>
<dbReference type="CDD" id="cd24133">
    <property type="entry name" value="ASKHA_NBD_TsaD_bac"/>
    <property type="match status" value="1"/>
</dbReference>
<feature type="binding site" evidence="8">
    <location>
        <position position="152"/>
    </location>
    <ligand>
        <name>Fe cation</name>
        <dbReference type="ChEBI" id="CHEBI:24875"/>
    </ligand>
</feature>
<comment type="similarity">
    <text evidence="8">Belongs to the KAE1 / TsaD family.</text>
</comment>
<protein>
    <recommendedName>
        <fullName evidence="8">tRNA N6-adenosine threonylcarbamoyltransferase</fullName>
        <ecNumber evidence="8">2.3.1.234</ecNumber>
    </recommendedName>
    <alternativeName>
        <fullName evidence="8">N6-L-threonylcarbamoyladenine synthase</fullName>
        <shortName evidence="8">t(6)A synthase</shortName>
    </alternativeName>
    <alternativeName>
        <fullName evidence="8">t(6)A37 threonylcarbamoyladenosine biosynthesis protein TsaD</fullName>
    </alternativeName>
    <alternativeName>
        <fullName evidence="8">tRNA threonylcarbamoyladenosine biosynthesis protein TsaD</fullName>
    </alternativeName>
</protein>
<evidence type="ECO:0000313" key="11">
    <source>
        <dbReference type="EMBL" id="SES26985.1"/>
    </source>
</evidence>
<feature type="region of interest" description="Disordered" evidence="9">
    <location>
        <begin position="17"/>
        <end position="37"/>
    </location>
</feature>
<keyword evidence="6 8" id="KW-0012">Acyltransferase</keyword>
<evidence type="ECO:0000256" key="2">
    <source>
        <dbReference type="ARBA" id="ARBA00022679"/>
    </source>
</evidence>
<dbReference type="Pfam" id="PF00814">
    <property type="entry name" value="TsaD"/>
    <property type="match status" value="1"/>
</dbReference>
<dbReference type="GO" id="GO:0002949">
    <property type="term" value="P:tRNA threonylcarbamoyladenosine modification"/>
    <property type="evidence" value="ECO:0007669"/>
    <property type="project" value="UniProtKB-UniRule"/>
</dbReference>
<organism evidence="11 12">
    <name type="scientific">Butyrivibrio fibrisolvens</name>
    <dbReference type="NCBI Taxonomy" id="831"/>
    <lineage>
        <taxon>Bacteria</taxon>
        <taxon>Bacillati</taxon>
        <taxon>Bacillota</taxon>
        <taxon>Clostridia</taxon>
        <taxon>Lachnospirales</taxon>
        <taxon>Lachnospiraceae</taxon>
        <taxon>Butyrivibrio</taxon>
    </lineage>
</organism>
<dbReference type="AlphaFoldDB" id="A0A1H9VZ97"/>
<feature type="binding site" evidence="8">
    <location>
        <position position="208"/>
    </location>
    <ligand>
        <name>substrate</name>
    </ligand>
</feature>
<comment type="cofactor">
    <cofactor evidence="8">
        <name>Fe(2+)</name>
        <dbReference type="ChEBI" id="CHEBI:29033"/>
    </cofactor>
    <text evidence="8">Binds 1 Fe(2+) ion per subunit.</text>
</comment>
<dbReference type="eggNOG" id="COG0533">
    <property type="taxonomic scope" value="Bacteria"/>
</dbReference>
<dbReference type="InterPro" id="IPR017861">
    <property type="entry name" value="KAE1/TsaD"/>
</dbReference>
<comment type="catalytic activity">
    <reaction evidence="7 8">
        <text>L-threonylcarbamoyladenylate + adenosine(37) in tRNA = N(6)-L-threonylcarbamoyladenosine(37) in tRNA + AMP + H(+)</text>
        <dbReference type="Rhea" id="RHEA:37059"/>
        <dbReference type="Rhea" id="RHEA-COMP:10162"/>
        <dbReference type="Rhea" id="RHEA-COMP:10163"/>
        <dbReference type="ChEBI" id="CHEBI:15378"/>
        <dbReference type="ChEBI" id="CHEBI:73682"/>
        <dbReference type="ChEBI" id="CHEBI:74411"/>
        <dbReference type="ChEBI" id="CHEBI:74418"/>
        <dbReference type="ChEBI" id="CHEBI:456215"/>
        <dbReference type="EC" id="2.3.1.234"/>
    </reaction>
</comment>
<keyword evidence="2 8" id="KW-0808">Transferase</keyword>